<dbReference type="SUPFAM" id="SSF52200">
    <property type="entry name" value="Toll/Interleukin receptor TIR domain"/>
    <property type="match status" value="1"/>
</dbReference>
<dbReference type="InterPro" id="IPR000157">
    <property type="entry name" value="TIR_dom"/>
</dbReference>
<feature type="transmembrane region" description="Helical" evidence="1">
    <location>
        <begin position="215"/>
        <end position="236"/>
    </location>
</feature>
<evidence type="ECO:0000313" key="3">
    <source>
        <dbReference type="EMBL" id="MFC5290308.1"/>
    </source>
</evidence>
<proteinExistence type="predicted"/>
<organism evidence="3 4">
    <name type="scientific">Actinokineospora guangxiensis</name>
    <dbReference type="NCBI Taxonomy" id="1490288"/>
    <lineage>
        <taxon>Bacteria</taxon>
        <taxon>Bacillati</taxon>
        <taxon>Actinomycetota</taxon>
        <taxon>Actinomycetes</taxon>
        <taxon>Pseudonocardiales</taxon>
        <taxon>Pseudonocardiaceae</taxon>
        <taxon>Actinokineospora</taxon>
    </lineage>
</organism>
<dbReference type="RefSeq" id="WP_378250192.1">
    <property type="nucleotide sequence ID" value="NZ_JBHSKF010000015.1"/>
</dbReference>
<dbReference type="Gene3D" id="3.40.50.10140">
    <property type="entry name" value="Toll/interleukin-1 receptor homology (TIR) domain"/>
    <property type="match status" value="1"/>
</dbReference>
<comment type="caution">
    <text evidence="3">The sequence shown here is derived from an EMBL/GenBank/DDBJ whole genome shotgun (WGS) entry which is preliminary data.</text>
</comment>
<dbReference type="InterPro" id="IPR035897">
    <property type="entry name" value="Toll_tir_struct_dom_sf"/>
</dbReference>
<dbReference type="Proteomes" id="UP001596157">
    <property type="component" value="Unassembled WGS sequence"/>
</dbReference>
<evidence type="ECO:0000259" key="2">
    <source>
        <dbReference type="Pfam" id="PF13676"/>
    </source>
</evidence>
<name>A0ABW0EV88_9PSEU</name>
<feature type="transmembrane region" description="Helical" evidence="1">
    <location>
        <begin position="289"/>
        <end position="309"/>
    </location>
</feature>
<feature type="transmembrane region" description="Helical" evidence="1">
    <location>
        <begin position="260"/>
        <end position="283"/>
    </location>
</feature>
<evidence type="ECO:0000313" key="4">
    <source>
        <dbReference type="Proteomes" id="UP001596157"/>
    </source>
</evidence>
<evidence type="ECO:0000256" key="1">
    <source>
        <dbReference type="SAM" id="Phobius"/>
    </source>
</evidence>
<dbReference type="Pfam" id="PF13676">
    <property type="entry name" value="TIR_2"/>
    <property type="match status" value="1"/>
</dbReference>
<sequence>MGDEVEAASVFINYRRNDADGTPLPHVLAVEFLARHLAAFLGDDAVALDTTLPPGERYADTLRSRLDAAVVVLVVIHPSWQADLAARRGTHKDWVRTEIADAARAGKKLIPVLVDGAAPPAHADLDADLRPLADAQAVPLRFGALADGLDALTTEIALHVARRETQAAARVEPLPDRARLTTALVLGAIGVLAGVLLPFADTLPATVGLSGSGPAIALFALFPGFFLLIALALAALRHGLRRPALWLDELLHRITDHRPFALFGLGVVVVTLANLVLAAVAAAGLPVEAVMAVLVVSVLILAGMGIAWARAQAERPTWPADRVRPTSAWVLGELAHLERRLRGEDADWRAPLPLRSRRTADRVLTRISTVCAALTEEHQAGRRAWLRTRDPFAVTAVAALTAAAVLLLAAALTTHVAQGGTAESVVLYLAGMASAAASAAGITELAYRTDRWVKRETVTRALPRVEAARARLAELESTRLRASCNRAATGMR</sequence>
<feature type="domain" description="TIR" evidence="2">
    <location>
        <begin position="10"/>
        <end position="127"/>
    </location>
</feature>
<keyword evidence="1" id="KW-0472">Membrane</keyword>
<reference evidence="4" key="1">
    <citation type="journal article" date="2019" name="Int. J. Syst. Evol. Microbiol.">
        <title>The Global Catalogue of Microorganisms (GCM) 10K type strain sequencing project: providing services to taxonomists for standard genome sequencing and annotation.</title>
        <authorList>
            <consortium name="The Broad Institute Genomics Platform"/>
            <consortium name="The Broad Institute Genome Sequencing Center for Infectious Disease"/>
            <person name="Wu L."/>
            <person name="Ma J."/>
        </authorList>
    </citation>
    <scope>NUCLEOTIDE SEQUENCE [LARGE SCALE GENOMIC DNA]</scope>
    <source>
        <strain evidence="4">CCUG 59778</strain>
    </source>
</reference>
<dbReference type="EMBL" id="JBHSKF010000015">
    <property type="protein sequence ID" value="MFC5290308.1"/>
    <property type="molecule type" value="Genomic_DNA"/>
</dbReference>
<feature type="transmembrane region" description="Helical" evidence="1">
    <location>
        <begin position="180"/>
        <end position="200"/>
    </location>
</feature>
<accession>A0ABW0EV88</accession>
<feature type="transmembrane region" description="Helical" evidence="1">
    <location>
        <begin position="425"/>
        <end position="447"/>
    </location>
</feature>
<keyword evidence="1" id="KW-0812">Transmembrane</keyword>
<protein>
    <submittedName>
        <fullName evidence="3">TIR domain-containing protein</fullName>
    </submittedName>
</protein>
<keyword evidence="4" id="KW-1185">Reference proteome</keyword>
<keyword evidence="1" id="KW-1133">Transmembrane helix</keyword>
<feature type="transmembrane region" description="Helical" evidence="1">
    <location>
        <begin position="392"/>
        <end position="413"/>
    </location>
</feature>
<gene>
    <name evidence="3" type="ORF">ACFPM7_24920</name>
</gene>